<dbReference type="EMBL" id="VSSQ01008382">
    <property type="protein sequence ID" value="MPM38713.1"/>
    <property type="molecule type" value="Genomic_DNA"/>
</dbReference>
<accession>A0A644ZJ30</accession>
<evidence type="ECO:0000313" key="2">
    <source>
        <dbReference type="EMBL" id="MPM38713.1"/>
    </source>
</evidence>
<sequence length="216" mass="25161">MFQMFYITVWQKAIEDWESEEVKGNLALLSRNPVMLEEMMGLLRYNFDRIDFIDEPVNLGFESPLDLHCTYTRDQLLVAMDHMNPSNVREGVKWLPEKKIDVLFVTLNKADKDYSPTTMYNDYSINETLFHWQSQSTTGDHASTGQRYINHRERGSNVLLFVREFKNDRIGAAPYTFLGLANYVQHSGSKPMNVTWKLERPIPAKFLKKTNKLVVG</sequence>
<organism evidence="2">
    <name type="scientific">bioreactor metagenome</name>
    <dbReference type="NCBI Taxonomy" id="1076179"/>
    <lineage>
        <taxon>unclassified sequences</taxon>
        <taxon>metagenomes</taxon>
        <taxon>ecological metagenomes</taxon>
    </lineage>
</organism>
<gene>
    <name evidence="2" type="ORF">SDC9_85343</name>
</gene>
<feature type="domain" description="DUF3427" evidence="1">
    <location>
        <begin position="66"/>
        <end position="206"/>
    </location>
</feature>
<dbReference type="Pfam" id="PF11907">
    <property type="entry name" value="DUF3427"/>
    <property type="match status" value="1"/>
</dbReference>
<evidence type="ECO:0000259" key="1">
    <source>
        <dbReference type="Pfam" id="PF11907"/>
    </source>
</evidence>
<comment type="caution">
    <text evidence="2">The sequence shown here is derived from an EMBL/GenBank/DDBJ whole genome shotgun (WGS) entry which is preliminary data.</text>
</comment>
<reference evidence="2" key="1">
    <citation type="submission" date="2019-08" db="EMBL/GenBank/DDBJ databases">
        <authorList>
            <person name="Kucharzyk K."/>
            <person name="Murdoch R.W."/>
            <person name="Higgins S."/>
            <person name="Loffler F."/>
        </authorList>
    </citation>
    <scope>NUCLEOTIDE SEQUENCE</scope>
</reference>
<protein>
    <recommendedName>
        <fullName evidence="1">DUF3427 domain-containing protein</fullName>
    </recommendedName>
</protein>
<dbReference type="InterPro" id="IPR021835">
    <property type="entry name" value="DUF3427"/>
</dbReference>
<dbReference type="AlphaFoldDB" id="A0A644ZJ30"/>
<name>A0A644ZJ30_9ZZZZ</name>
<proteinExistence type="predicted"/>